<comment type="caution">
    <text evidence="2">The sequence shown here is derived from an EMBL/GenBank/DDBJ whole genome shotgun (WGS) entry which is preliminary data.</text>
</comment>
<gene>
    <name evidence="2" type="ORF">DP119_03080</name>
</gene>
<evidence type="ECO:0000313" key="3">
    <source>
        <dbReference type="Proteomes" id="UP000251869"/>
    </source>
</evidence>
<name>A0A365KA78_9BACL</name>
<reference evidence="2 3" key="1">
    <citation type="submission" date="2018-06" db="EMBL/GenBank/DDBJ databases">
        <title>The draft genome sequences of strains SCU63 and S1.</title>
        <authorList>
            <person name="Gan L."/>
        </authorList>
    </citation>
    <scope>NUCLEOTIDE SEQUENCE [LARGE SCALE GENOMIC DNA]</scope>
    <source>
        <strain evidence="2 3">S1</strain>
    </source>
</reference>
<organism evidence="2 3">
    <name type="scientific">Planococcus maitriensis</name>
    <dbReference type="NCBI Taxonomy" id="221799"/>
    <lineage>
        <taxon>Bacteria</taxon>
        <taxon>Bacillati</taxon>
        <taxon>Bacillota</taxon>
        <taxon>Bacilli</taxon>
        <taxon>Bacillales</taxon>
        <taxon>Caryophanaceae</taxon>
        <taxon>Planococcus</taxon>
    </lineage>
</organism>
<proteinExistence type="predicted"/>
<dbReference type="Proteomes" id="UP000251869">
    <property type="component" value="Unassembled WGS sequence"/>
</dbReference>
<dbReference type="OrthoDB" id="2186822at2"/>
<evidence type="ECO:0000256" key="1">
    <source>
        <dbReference type="SAM" id="MobiDB-lite"/>
    </source>
</evidence>
<accession>A0A365KA78</accession>
<protein>
    <submittedName>
        <fullName evidence="2">Uncharacterized protein</fullName>
    </submittedName>
</protein>
<keyword evidence="3" id="KW-1185">Reference proteome</keyword>
<dbReference type="AlphaFoldDB" id="A0A365KA78"/>
<feature type="region of interest" description="Disordered" evidence="1">
    <location>
        <begin position="95"/>
        <end position="115"/>
    </location>
</feature>
<feature type="compositionally biased region" description="Gly residues" evidence="1">
    <location>
        <begin position="102"/>
        <end position="115"/>
    </location>
</feature>
<dbReference type="EMBL" id="QLZQ01000001">
    <property type="protein sequence ID" value="RAZ69655.1"/>
    <property type="molecule type" value="Genomic_DNA"/>
</dbReference>
<dbReference type="RefSeq" id="WP_112230733.1">
    <property type="nucleotide sequence ID" value="NZ_QLZQ01000001.1"/>
</dbReference>
<evidence type="ECO:0000313" key="2">
    <source>
        <dbReference type="EMBL" id="RAZ69655.1"/>
    </source>
</evidence>
<sequence length="115" mass="12601">MDNDSIGEVFSEAIYEVLSTDNSTQVDVLPASTSLGSQEVFAYKDPLKYAHLFDFTPLQLNVEGSHIVKPHYVAPYIREDGTLVEGYYRDGDGDTSIDRPFGMGGGYTRSNPGGE</sequence>